<dbReference type="InterPro" id="IPR008966">
    <property type="entry name" value="Adhesion_dom_sf"/>
</dbReference>
<gene>
    <name evidence="4" type="ORF">BKK80_13075</name>
</gene>
<keyword evidence="1 2" id="KW-0732">Signal</keyword>
<protein>
    <recommendedName>
        <fullName evidence="3">Fimbrial-type adhesion domain-containing protein</fullName>
    </recommendedName>
</protein>
<reference evidence="4 5" key="1">
    <citation type="submission" date="2016-10" db="EMBL/GenBank/DDBJ databases">
        <title>Complete genome sequences of three Cupriavidus strains isolated from various Malaysian environments.</title>
        <authorList>
            <person name="Abdullah A.A.-A."/>
            <person name="Shafie N.A.H."/>
            <person name="Lau N.S."/>
        </authorList>
    </citation>
    <scope>NUCLEOTIDE SEQUENCE [LARGE SCALE GENOMIC DNA]</scope>
    <source>
        <strain evidence="4 5">USMAA1020</strain>
    </source>
</reference>
<evidence type="ECO:0000313" key="4">
    <source>
        <dbReference type="EMBL" id="AOZ06638.1"/>
    </source>
</evidence>
<dbReference type="Proteomes" id="UP000177515">
    <property type="component" value="Chromosome 1"/>
</dbReference>
<sequence>MKRIALASLVALAAGLPTLSHAFDGRIQFSGKIFDTTCKINPSDTDKLVEFPQLKPADFDTNGRPANTLLSPTEFSIQLSNCTFSAGSTPKAKIKFDDLGALVDRNNGGLMNLTGTDYAENVQVNLYGDSAGTQKLMLGSNPATPSFAIDSATNSVTLKYYANLVRQDTTGPAGVRPGIYNSQIRYQIAYE</sequence>
<dbReference type="InterPro" id="IPR036937">
    <property type="entry name" value="Adhesion_dom_fimbrial_sf"/>
</dbReference>
<organism evidence="4 5">
    <name type="scientific">Cupriavidus malaysiensis</name>
    <dbReference type="NCBI Taxonomy" id="367825"/>
    <lineage>
        <taxon>Bacteria</taxon>
        <taxon>Pseudomonadati</taxon>
        <taxon>Pseudomonadota</taxon>
        <taxon>Betaproteobacteria</taxon>
        <taxon>Burkholderiales</taxon>
        <taxon>Burkholderiaceae</taxon>
        <taxon>Cupriavidus</taxon>
    </lineage>
</organism>
<feature type="signal peptide" evidence="2">
    <location>
        <begin position="1"/>
        <end position="22"/>
    </location>
</feature>
<feature type="domain" description="Fimbrial-type adhesion" evidence="3">
    <location>
        <begin position="27"/>
        <end position="187"/>
    </location>
</feature>
<feature type="chain" id="PRO_5046689444" description="Fimbrial-type adhesion domain-containing protein" evidence="2">
    <location>
        <begin position="23"/>
        <end position="191"/>
    </location>
</feature>
<dbReference type="EMBL" id="CP017754">
    <property type="protein sequence ID" value="AOZ06638.1"/>
    <property type="molecule type" value="Genomic_DNA"/>
</dbReference>
<dbReference type="SUPFAM" id="SSF49401">
    <property type="entry name" value="Bacterial adhesins"/>
    <property type="match status" value="1"/>
</dbReference>
<proteinExistence type="predicted"/>
<dbReference type="Pfam" id="PF00419">
    <property type="entry name" value="Fimbrial"/>
    <property type="match status" value="1"/>
</dbReference>
<evidence type="ECO:0000256" key="1">
    <source>
        <dbReference type="ARBA" id="ARBA00022729"/>
    </source>
</evidence>
<evidence type="ECO:0000256" key="2">
    <source>
        <dbReference type="SAM" id="SignalP"/>
    </source>
</evidence>
<dbReference type="Gene3D" id="2.60.40.1090">
    <property type="entry name" value="Fimbrial-type adhesion domain"/>
    <property type="match status" value="1"/>
</dbReference>
<keyword evidence="5" id="KW-1185">Reference proteome</keyword>
<name>A0ABN4TNR0_9BURK</name>
<dbReference type="InterPro" id="IPR050263">
    <property type="entry name" value="Bact_Fimbrial_Adh_Pro"/>
</dbReference>
<dbReference type="InterPro" id="IPR000259">
    <property type="entry name" value="Adhesion_dom_fimbrial"/>
</dbReference>
<dbReference type="PANTHER" id="PTHR33420">
    <property type="entry name" value="FIMBRIAL SUBUNIT ELFA-RELATED"/>
    <property type="match status" value="1"/>
</dbReference>
<dbReference type="RefSeq" id="WP_071013492.1">
    <property type="nucleotide sequence ID" value="NZ_CP017754.1"/>
</dbReference>
<evidence type="ECO:0000313" key="5">
    <source>
        <dbReference type="Proteomes" id="UP000177515"/>
    </source>
</evidence>
<accession>A0ABN4TNR0</accession>
<evidence type="ECO:0000259" key="3">
    <source>
        <dbReference type="Pfam" id="PF00419"/>
    </source>
</evidence>
<dbReference type="PANTHER" id="PTHR33420:SF3">
    <property type="entry name" value="FIMBRIAL SUBUNIT ELFA"/>
    <property type="match status" value="1"/>
</dbReference>